<comment type="caution">
    <text evidence="1">The sequence shown here is derived from an EMBL/GenBank/DDBJ whole genome shotgun (WGS) entry which is preliminary data.</text>
</comment>
<reference evidence="1" key="1">
    <citation type="journal article" date="2014" name="Front. Microbiol.">
        <title>High frequency of phylogenetically diverse reductive dehalogenase-homologous genes in deep subseafloor sedimentary metagenomes.</title>
        <authorList>
            <person name="Kawai M."/>
            <person name="Futagami T."/>
            <person name="Toyoda A."/>
            <person name="Takaki Y."/>
            <person name="Nishi S."/>
            <person name="Hori S."/>
            <person name="Arai W."/>
            <person name="Tsubouchi T."/>
            <person name="Morono Y."/>
            <person name="Uchiyama I."/>
            <person name="Ito T."/>
            <person name="Fujiyama A."/>
            <person name="Inagaki F."/>
            <person name="Takami H."/>
        </authorList>
    </citation>
    <scope>NUCLEOTIDE SEQUENCE</scope>
    <source>
        <strain evidence="1">Expedition CK06-06</strain>
    </source>
</reference>
<evidence type="ECO:0000313" key="1">
    <source>
        <dbReference type="EMBL" id="GAI92599.1"/>
    </source>
</evidence>
<gene>
    <name evidence="1" type="ORF">S12H4_36610</name>
</gene>
<accession>X1UJS5</accession>
<feature type="non-terminal residue" evidence="1">
    <location>
        <position position="30"/>
    </location>
</feature>
<sequence>MILPFYLLSLVLHAPVAKVKFGQILLDKIL</sequence>
<proteinExistence type="predicted"/>
<organism evidence="1">
    <name type="scientific">marine sediment metagenome</name>
    <dbReference type="NCBI Taxonomy" id="412755"/>
    <lineage>
        <taxon>unclassified sequences</taxon>
        <taxon>metagenomes</taxon>
        <taxon>ecological metagenomes</taxon>
    </lineage>
</organism>
<protein>
    <submittedName>
        <fullName evidence="1">Uncharacterized protein</fullName>
    </submittedName>
</protein>
<dbReference type="AlphaFoldDB" id="X1UJS5"/>
<dbReference type="EMBL" id="BARW01021841">
    <property type="protein sequence ID" value="GAI92599.1"/>
    <property type="molecule type" value="Genomic_DNA"/>
</dbReference>
<name>X1UJS5_9ZZZZ</name>